<dbReference type="InterPro" id="IPR050231">
    <property type="entry name" value="Iron_ascorbate_oxido_reductase"/>
</dbReference>
<feature type="domain" description="Fe2OG dioxygenase" evidence="2">
    <location>
        <begin position="166"/>
        <end position="275"/>
    </location>
</feature>
<keyword evidence="1" id="KW-0560">Oxidoreductase</keyword>
<dbReference type="GO" id="GO:0046872">
    <property type="term" value="F:metal ion binding"/>
    <property type="evidence" value="ECO:0007669"/>
    <property type="project" value="UniProtKB-KW"/>
</dbReference>
<evidence type="ECO:0000256" key="1">
    <source>
        <dbReference type="RuleBase" id="RU003682"/>
    </source>
</evidence>
<name>A0A8J2LFW9_9HEXA</name>
<keyword evidence="1" id="KW-0479">Metal-binding</keyword>
<evidence type="ECO:0000259" key="2">
    <source>
        <dbReference type="PROSITE" id="PS51471"/>
    </source>
</evidence>
<dbReference type="Proteomes" id="UP000708208">
    <property type="component" value="Unassembled WGS sequence"/>
</dbReference>
<keyword evidence="4" id="KW-1185">Reference proteome</keyword>
<comment type="similarity">
    <text evidence="1">Belongs to the iron/ascorbate-dependent oxidoreductase family.</text>
</comment>
<dbReference type="GO" id="GO:0016491">
    <property type="term" value="F:oxidoreductase activity"/>
    <property type="evidence" value="ECO:0007669"/>
    <property type="project" value="UniProtKB-KW"/>
</dbReference>
<reference evidence="3" key="1">
    <citation type="submission" date="2021-06" db="EMBL/GenBank/DDBJ databases">
        <authorList>
            <person name="Hodson N. C."/>
            <person name="Mongue J. A."/>
            <person name="Jaron S. K."/>
        </authorList>
    </citation>
    <scope>NUCLEOTIDE SEQUENCE</scope>
</reference>
<dbReference type="EMBL" id="CAJVCH010564140">
    <property type="protein sequence ID" value="CAG7832254.1"/>
    <property type="molecule type" value="Genomic_DNA"/>
</dbReference>
<dbReference type="Pfam" id="PF14226">
    <property type="entry name" value="DIOX_N"/>
    <property type="match status" value="1"/>
</dbReference>
<dbReference type="InterPro" id="IPR026992">
    <property type="entry name" value="DIOX_N"/>
</dbReference>
<evidence type="ECO:0000313" key="3">
    <source>
        <dbReference type="EMBL" id="CAG7832254.1"/>
    </source>
</evidence>
<dbReference type="AlphaFoldDB" id="A0A8J2LFW9"/>
<keyword evidence="1" id="KW-0408">Iron</keyword>
<accession>A0A8J2LFW9</accession>
<dbReference type="OrthoDB" id="288590at2759"/>
<dbReference type="PROSITE" id="PS51471">
    <property type="entry name" value="FE2OG_OXY"/>
    <property type="match status" value="1"/>
</dbReference>
<dbReference type="InterPro" id="IPR005123">
    <property type="entry name" value="Oxoglu/Fe-dep_dioxygenase_dom"/>
</dbReference>
<proteinExistence type="inferred from homology"/>
<gene>
    <name evidence="3" type="ORF">AFUS01_LOCUS41943</name>
</gene>
<dbReference type="PANTHER" id="PTHR47990">
    <property type="entry name" value="2-OXOGLUTARATE (2OG) AND FE(II)-DEPENDENT OXYGENASE SUPERFAMILY PROTEIN-RELATED"/>
    <property type="match status" value="1"/>
</dbReference>
<protein>
    <recommendedName>
        <fullName evidence="2">Fe2OG dioxygenase domain-containing protein</fullName>
    </recommendedName>
</protein>
<sequence length="313" mass="35463">MAIGPAQVDLSSAFIGDDNKLTELAHVLGNSLHDLGIVYLVGHGIDLKLIDRVFDTSKELFDLPAETKKKYSKNNLLNHFSGFAEIGIETLGTDPENTFELKEAFDISIPRPVFPDILPEFQNAVQECTTAIENLKEIIFKLLAKAINIDENIFLNNSGKYSDDAQNYTAFRALRYPQVPEDYTVTNKTRCAEHYDWTIVTFLFQDSVGGLEVKTQDGTWIDANPLPGSIILFAGEILEAWTRGYFPAVYHRILLSEEDERLRRDRYSFGYFIFPDDDFVVNPFDKTKLLQNDSTFTPVTVRSLIQGHVSQAY</sequence>
<dbReference type="InterPro" id="IPR044861">
    <property type="entry name" value="IPNS-like_FE2OG_OXY"/>
</dbReference>
<evidence type="ECO:0000313" key="4">
    <source>
        <dbReference type="Proteomes" id="UP000708208"/>
    </source>
</evidence>
<comment type="caution">
    <text evidence="3">The sequence shown here is derived from an EMBL/GenBank/DDBJ whole genome shotgun (WGS) entry which is preliminary data.</text>
</comment>
<dbReference type="Pfam" id="PF03171">
    <property type="entry name" value="2OG-FeII_Oxy"/>
    <property type="match status" value="1"/>
</dbReference>
<organism evidence="3 4">
    <name type="scientific">Allacma fusca</name>
    <dbReference type="NCBI Taxonomy" id="39272"/>
    <lineage>
        <taxon>Eukaryota</taxon>
        <taxon>Metazoa</taxon>
        <taxon>Ecdysozoa</taxon>
        <taxon>Arthropoda</taxon>
        <taxon>Hexapoda</taxon>
        <taxon>Collembola</taxon>
        <taxon>Symphypleona</taxon>
        <taxon>Sminthuridae</taxon>
        <taxon>Allacma</taxon>
    </lineage>
</organism>